<evidence type="ECO:0000256" key="1">
    <source>
        <dbReference type="SAM" id="Coils"/>
    </source>
</evidence>
<dbReference type="EMBL" id="CP051167">
    <property type="protein sequence ID" value="QIZ69402.1"/>
    <property type="molecule type" value="Genomic_DNA"/>
</dbReference>
<dbReference type="Gene3D" id="1.10.10.1770">
    <property type="entry name" value="Gun4-like"/>
    <property type="match status" value="1"/>
</dbReference>
<dbReference type="AlphaFoldDB" id="A0A6H1TS27"/>
<dbReference type="CDD" id="cd16383">
    <property type="entry name" value="GUN4"/>
    <property type="match status" value="1"/>
</dbReference>
<dbReference type="InterPro" id="IPR037215">
    <property type="entry name" value="GUN4-like_sf"/>
</dbReference>
<dbReference type="InterPro" id="IPR008629">
    <property type="entry name" value="GUN4-like"/>
</dbReference>
<evidence type="ECO:0000259" key="2">
    <source>
        <dbReference type="Pfam" id="PF05419"/>
    </source>
</evidence>
<accession>A0A6H1TS27</accession>
<reference evidence="3 4" key="1">
    <citation type="submission" date="2020-04" db="EMBL/GenBank/DDBJ databases">
        <authorList>
            <person name="Basu S."/>
            <person name="Maruthanayagam V."/>
            <person name="Chakraborty S."/>
            <person name="Pramanik A."/>
            <person name="Mukherjee J."/>
            <person name="Brink B."/>
        </authorList>
    </citation>
    <scope>NUCLEOTIDE SEQUENCE [LARGE SCALE GENOMIC DNA]</scope>
    <source>
        <strain evidence="3 4">AP17</strain>
    </source>
</reference>
<dbReference type="SUPFAM" id="SSF140869">
    <property type="entry name" value="GUN4-like"/>
    <property type="match status" value="1"/>
</dbReference>
<proteinExistence type="predicted"/>
<name>A0A6H1TS27_9CYAN</name>
<evidence type="ECO:0000313" key="4">
    <source>
        <dbReference type="Proteomes" id="UP000500857"/>
    </source>
</evidence>
<dbReference type="Gene3D" id="1.25.40.620">
    <property type="match status" value="1"/>
</dbReference>
<dbReference type="GO" id="GO:0046906">
    <property type="term" value="F:tetrapyrrole binding"/>
    <property type="evidence" value="ECO:0007669"/>
    <property type="project" value="TreeGrafter"/>
</dbReference>
<keyword evidence="1" id="KW-0175">Coiled coil</keyword>
<feature type="domain" description="GUN4-like" evidence="2">
    <location>
        <begin position="153"/>
        <end position="274"/>
    </location>
</feature>
<dbReference type="RefSeq" id="WP_168567559.1">
    <property type="nucleotide sequence ID" value="NZ_CP051167.1"/>
</dbReference>
<dbReference type="Proteomes" id="UP000500857">
    <property type="component" value="Chromosome"/>
</dbReference>
<feature type="coiled-coil region" evidence="1">
    <location>
        <begin position="83"/>
        <end position="117"/>
    </location>
</feature>
<dbReference type="Pfam" id="PF05419">
    <property type="entry name" value="GUN4"/>
    <property type="match status" value="1"/>
</dbReference>
<evidence type="ECO:0000313" key="3">
    <source>
        <dbReference type="EMBL" id="QIZ69402.1"/>
    </source>
</evidence>
<dbReference type="PANTHER" id="PTHR34800:SF1">
    <property type="entry name" value="TETRAPYRROLE-BINDING PROTEIN, CHLOROPLASTIC"/>
    <property type="match status" value="1"/>
</dbReference>
<keyword evidence="4" id="KW-1185">Reference proteome</keyword>
<gene>
    <name evidence="3" type="ORF">HCG48_01410</name>
</gene>
<protein>
    <recommendedName>
        <fullName evidence="2">GUN4-like domain-containing protein</fullName>
    </recommendedName>
</protein>
<organism evidence="3 4">
    <name type="scientific">Oxynema aestuarii AP17</name>
    <dbReference type="NCBI Taxonomy" id="2064643"/>
    <lineage>
        <taxon>Bacteria</taxon>
        <taxon>Bacillati</taxon>
        <taxon>Cyanobacteriota</taxon>
        <taxon>Cyanophyceae</taxon>
        <taxon>Oscillatoriophycideae</taxon>
        <taxon>Oscillatoriales</taxon>
        <taxon>Oscillatoriaceae</taxon>
        <taxon>Oxynema</taxon>
        <taxon>Oxynema aestuarii</taxon>
    </lineage>
</organism>
<dbReference type="KEGG" id="oxy:HCG48_01410"/>
<sequence length="301" mass="35000">MPCFCPICDREYDPETVRRCLGCGWDLTPLPGSPRSPLYRAFLDKQQQQIHWAIKLWVRDRVGREYRQEYGDRASQTDPIEAIARLEAKIDRLDRVLEEARRERSQIKQQLQQLLATFDRSSFDEIKAQLSQISQYFTPKIEADEPENPYPSSEVGIDYTELLNLLAAGEWQQADEMTRSLMLTAGDRQGKGYLNCEDLEYFPSMDLGTLDWAWQAYSHGRFGLRVQRTVWQEVGGDYTVFCDRVGWRDRDNWLYYDEVDFSLEAPPGHLPIFAWQQRACYGKGEVTAAELLEAAIARFND</sequence>
<dbReference type="PANTHER" id="PTHR34800">
    <property type="entry name" value="TETRAPYRROLE-BINDING PROTEIN, CHLOROPLASTIC"/>
    <property type="match status" value="1"/>
</dbReference>